<feature type="domain" description="Carboxymuconolactone decarboxylase-like" evidence="1">
    <location>
        <begin position="35"/>
        <end position="109"/>
    </location>
</feature>
<dbReference type="PANTHER" id="PTHR33570">
    <property type="entry name" value="4-CARBOXYMUCONOLACTONE DECARBOXYLASE FAMILY PROTEIN"/>
    <property type="match status" value="1"/>
</dbReference>
<keyword evidence="3" id="KW-1185">Reference proteome</keyword>
<dbReference type="EMBL" id="FOQY01000020">
    <property type="protein sequence ID" value="SFK23674.1"/>
    <property type="molecule type" value="Genomic_DNA"/>
</dbReference>
<dbReference type="AlphaFoldDB" id="A0A1I3XVX0"/>
<dbReference type="Gene3D" id="1.20.1290.10">
    <property type="entry name" value="AhpD-like"/>
    <property type="match status" value="1"/>
</dbReference>
<dbReference type="PANTHER" id="PTHR33570:SF2">
    <property type="entry name" value="CARBOXYMUCONOLACTONE DECARBOXYLASE-LIKE DOMAIN-CONTAINING PROTEIN"/>
    <property type="match status" value="1"/>
</dbReference>
<evidence type="ECO:0000259" key="1">
    <source>
        <dbReference type="Pfam" id="PF02627"/>
    </source>
</evidence>
<sequence>MNDHADNDTPDRRARGLEIMKRVHGWDHLGDGPGDFFGMTVEHLFAEVWSRDGLSVRDRRLLLLGLLVGQSMDDALGLQLDAALRTGELTPDELREIVVFLTHYAGWPRGARLNTQVEELIDRVMKP</sequence>
<dbReference type="InterPro" id="IPR003779">
    <property type="entry name" value="CMD-like"/>
</dbReference>
<evidence type="ECO:0000313" key="2">
    <source>
        <dbReference type="EMBL" id="SFK23674.1"/>
    </source>
</evidence>
<protein>
    <submittedName>
        <fullName evidence="2">4-carboxymuconolactone decarboxylase</fullName>
    </submittedName>
</protein>
<gene>
    <name evidence="2" type="ORF">SAMN05216275_12055</name>
</gene>
<dbReference type="GO" id="GO:0051920">
    <property type="term" value="F:peroxiredoxin activity"/>
    <property type="evidence" value="ECO:0007669"/>
    <property type="project" value="InterPro"/>
</dbReference>
<dbReference type="SUPFAM" id="SSF69118">
    <property type="entry name" value="AhpD-like"/>
    <property type="match status" value="1"/>
</dbReference>
<dbReference type="InterPro" id="IPR029032">
    <property type="entry name" value="AhpD-like"/>
</dbReference>
<dbReference type="RefSeq" id="WP_093889603.1">
    <property type="nucleotide sequence ID" value="NZ_FOQY01000020.1"/>
</dbReference>
<organism evidence="2 3">
    <name type="scientific">Streptosporangium canum</name>
    <dbReference type="NCBI Taxonomy" id="324952"/>
    <lineage>
        <taxon>Bacteria</taxon>
        <taxon>Bacillati</taxon>
        <taxon>Actinomycetota</taxon>
        <taxon>Actinomycetes</taxon>
        <taxon>Streptosporangiales</taxon>
        <taxon>Streptosporangiaceae</taxon>
        <taxon>Streptosporangium</taxon>
    </lineage>
</organism>
<proteinExistence type="predicted"/>
<dbReference type="InterPro" id="IPR052512">
    <property type="entry name" value="4CMD/NDH-1_regulator"/>
</dbReference>
<name>A0A1I3XVX0_9ACTN</name>
<reference evidence="3" key="1">
    <citation type="submission" date="2016-10" db="EMBL/GenBank/DDBJ databases">
        <authorList>
            <person name="Varghese N."/>
            <person name="Submissions S."/>
        </authorList>
    </citation>
    <scope>NUCLEOTIDE SEQUENCE [LARGE SCALE GENOMIC DNA]</scope>
    <source>
        <strain evidence="3">CGMCC 4.2126</strain>
    </source>
</reference>
<accession>A0A1I3XVX0</accession>
<dbReference type="GeneID" id="96300924"/>
<dbReference type="Pfam" id="PF02627">
    <property type="entry name" value="CMD"/>
    <property type="match status" value="1"/>
</dbReference>
<dbReference type="Proteomes" id="UP000199111">
    <property type="component" value="Unassembled WGS sequence"/>
</dbReference>
<evidence type="ECO:0000313" key="3">
    <source>
        <dbReference type="Proteomes" id="UP000199111"/>
    </source>
</evidence>